<keyword evidence="1" id="KW-0812">Transmembrane</keyword>
<sequence>MAIGFIVLGILLAIIGIRGLWLVVYRRRRWKRYRGEAVSYAWERSGGSSHQFWILQWVDDDGVTRTARNPTGSSTGTLRSFPFPVEVLVNPANPDQAQVAKGGNSGVAAGMAMFLVGLIFTGVGTLIARYS</sequence>
<evidence type="ECO:0000313" key="3">
    <source>
        <dbReference type="Proteomes" id="UP001165136"/>
    </source>
</evidence>
<dbReference type="AlphaFoldDB" id="A0A9W6QV40"/>
<organism evidence="2 3">
    <name type="scientific">Amycolatopsis taiwanensis</name>
    <dbReference type="NCBI Taxonomy" id="342230"/>
    <lineage>
        <taxon>Bacteria</taxon>
        <taxon>Bacillati</taxon>
        <taxon>Actinomycetota</taxon>
        <taxon>Actinomycetes</taxon>
        <taxon>Pseudonocardiales</taxon>
        <taxon>Pseudonocardiaceae</taxon>
        <taxon>Amycolatopsis</taxon>
    </lineage>
</organism>
<protein>
    <recommendedName>
        <fullName evidence="4">DUF3592 domain-containing protein</fullName>
    </recommendedName>
</protein>
<feature type="transmembrane region" description="Helical" evidence="1">
    <location>
        <begin position="6"/>
        <end position="25"/>
    </location>
</feature>
<gene>
    <name evidence="2" type="ORF">Atai01_12050</name>
</gene>
<accession>A0A9W6QV40</accession>
<dbReference type="Proteomes" id="UP001165136">
    <property type="component" value="Unassembled WGS sequence"/>
</dbReference>
<keyword evidence="3" id="KW-1185">Reference proteome</keyword>
<keyword evidence="1" id="KW-1133">Transmembrane helix</keyword>
<dbReference type="RefSeq" id="WP_285486136.1">
    <property type="nucleotide sequence ID" value="NZ_BSTI01000002.1"/>
</dbReference>
<feature type="transmembrane region" description="Helical" evidence="1">
    <location>
        <begin position="107"/>
        <end position="128"/>
    </location>
</feature>
<name>A0A9W6QV40_9PSEU</name>
<reference evidence="2" key="1">
    <citation type="submission" date="2023-03" db="EMBL/GenBank/DDBJ databases">
        <title>Amycolatopsis taiwanensis NBRC 103393.</title>
        <authorList>
            <person name="Ichikawa N."/>
            <person name="Sato H."/>
            <person name="Tonouchi N."/>
        </authorList>
    </citation>
    <scope>NUCLEOTIDE SEQUENCE</scope>
    <source>
        <strain evidence="2">NBRC 103393</strain>
    </source>
</reference>
<dbReference type="EMBL" id="BSTI01000002">
    <property type="protein sequence ID" value="GLY64586.1"/>
    <property type="molecule type" value="Genomic_DNA"/>
</dbReference>
<proteinExistence type="predicted"/>
<evidence type="ECO:0000256" key="1">
    <source>
        <dbReference type="SAM" id="Phobius"/>
    </source>
</evidence>
<keyword evidence="1" id="KW-0472">Membrane</keyword>
<evidence type="ECO:0000313" key="2">
    <source>
        <dbReference type="EMBL" id="GLY64586.1"/>
    </source>
</evidence>
<evidence type="ECO:0008006" key="4">
    <source>
        <dbReference type="Google" id="ProtNLM"/>
    </source>
</evidence>
<comment type="caution">
    <text evidence="2">The sequence shown here is derived from an EMBL/GenBank/DDBJ whole genome shotgun (WGS) entry which is preliminary data.</text>
</comment>